<dbReference type="GO" id="GO:0032049">
    <property type="term" value="P:cardiolipin biosynthetic process"/>
    <property type="evidence" value="ECO:0007669"/>
    <property type="project" value="UniProtKB-ARBA"/>
</dbReference>
<sequence length="491" mass="55960">MTKPVAADLDRSLQAAARAASNAHPDETGVYLLDDGQDAFAARMLLAQQAQHTLDIQYYIWRHDRTGTLLFEAIHAAAERGVRVRLLLDDHNTAGMDPLLIGLESHPNIQVRLFNPLRIRWPRAFNYLTNFNRANRRMHNKAFIADESVLITGGRNIGDEYFGAADALLFADLDALMVGQAVQQIHFEFEEYWRSPATTSVRKLFTLRKPEHLDELSQRAQLVEQDPAAQKYIQAIQRLPLLHDLIHRRVEFTWAQVNVVSDDPAKGLGQVHGRELLSNQLQSAIGIPKRQLTLVSPYFVPTLAGFSELQKLAQAGVNMTILTNSLEATDVAIVHAGYAKWRKGMLRAGIRLFELQRQTVLSPRARRKERRERLKGKERIGQAASSLHAKTFTVDKIRVFIGSFNFDPRSMQLNTELGVVIHSRSLAERIHQRFHEEVARYAYELRLNGKRLEWIEFLGDSTITHTREPGASIWRRLSSIVLSWLPIDWLL</sequence>
<organism evidence="2 3">
    <name type="scientific">Pseudidiomarina aestuarii</name>
    <dbReference type="NCBI Taxonomy" id="624146"/>
    <lineage>
        <taxon>Bacteria</taxon>
        <taxon>Pseudomonadati</taxon>
        <taxon>Pseudomonadota</taxon>
        <taxon>Gammaproteobacteria</taxon>
        <taxon>Alteromonadales</taxon>
        <taxon>Idiomarinaceae</taxon>
        <taxon>Pseudidiomarina</taxon>
    </lineage>
</organism>
<dbReference type="SUPFAM" id="SSF56024">
    <property type="entry name" value="Phospholipase D/nuclease"/>
    <property type="match status" value="2"/>
</dbReference>
<dbReference type="InterPro" id="IPR025202">
    <property type="entry name" value="PLD-like_dom"/>
</dbReference>
<dbReference type="GO" id="GO:0030572">
    <property type="term" value="F:phosphatidyltransferase activity"/>
    <property type="evidence" value="ECO:0007669"/>
    <property type="project" value="UniProtKB-ARBA"/>
</dbReference>
<proteinExistence type="predicted"/>
<dbReference type="AlphaFoldDB" id="A0A7Z6ZT78"/>
<evidence type="ECO:0000313" key="3">
    <source>
        <dbReference type="Proteomes" id="UP000287766"/>
    </source>
</evidence>
<dbReference type="EMBL" id="PIPR01000001">
    <property type="protein sequence ID" value="RUO40895.1"/>
    <property type="molecule type" value="Genomic_DNA"/>
</dbReference>
<dbReference type="SMART" id="SM00155">
    <property type="entry name" value="PLDc"/>
    <property type="match status" value="2"/>
</dbReference>
<protein>
    <recommendedName>
        <fullName evidence="1">PLD phosphodiesterase domain-containing protein</fullName>
    </recommendedName>
</protein>
<feature type="domain" description="PLD phosphodiesterase" evidence="1">
    <location>
        <begin position="134"/>
        <end position="161"/>
    </location>
</feature>
<dbReference type="CDD" id="cd09113">
    <property type="entry name" value="PLDc_ymdC_like_2"/>
    <property type="match status" value="1"/>
</dbReference>
<dbReference type="Gene3D" id="3.30.870.10">
    <property type="entry name" value="Endonuclease Chain A"/>
    <property type="match status" value="2"/>
</dbReference>
<dbReference type="RefSeq" id="WP_169929630.1">
    <property type="nucleotide sequence ID" value="NZ_PIPR01000001.1"/>
</dbReference>
<reference evidence="3" key="1">
    <citation type="journal article" date="2018" name="Front. Microbiol.">
        <title>Genome-Based Analysis Reveals the Taxonomy and Diversity of the Family Idiomarinaceae.</title>
        <authorList>
            <person name="Liu Y."/>
            <person name="Lai Q."/>
            <person name="Shao Z."/>
        </authorList>
    </citation>
    <scope>NUCLEOTIDE SEQUENCE [LARGE SCALE GENOMIC DNA]</scope>
    <source>
        <strain evidence="3">KYW314</strain>
    </source>
</reference>
<dbReference type="Proteomes" id="UP000287766">
    <property type="component" value="Unassembled WGS sequence"/>
</dbReference>
<evidence type="ECO:0000259" key="1">
    <source>
        <dbReference type="PROSITE" id="PS50035"/>
    </source>
</evidence>
<dbReference type="Pfam" id="PF13091">
    <property type="entry name" value="PLDc_2"/>
    <property type="match status" value="2"/>
</dbReference>
<dbReference type="CDD" id="cd09111">
    <property type="entry name" value="PLDc_ymdC_like_1"/>
    <property type="match status" value="1"/>
</dbReference>
<dbReference type="InterPro" id="IPR001736">
    <property type="entry name" value="PLipase_D/transphosphatidylase"/>
</dbReference>
<name>A0A7Z6ZT78_9GAMM</name>
<evidence type="ECO:0000313" key="2">
    <source>
        <dbReference type="EMBL" id="RUO40895.1"/>
    </source>
</evidence>
<feature type="domain" description="PLD phosphodiesterase" evidence="1">
    <location>
        <begin position="383"/>
        <end position="410"/>
    </location>
</feature>
<dbReference type="PROSITE" id="PS50035">
    <property type="entry name" value="PLD"/>
    <property type="match status" value="2"/>
</dbReference>
<gene>
    <name evidence="2" type="ORF">CWE22_01480</name>
</gene>
<dbReference type="PANTHER" id="PTHR21248">
    <property type="entry name" value="CARDIOLIPIN SYNTHASE"/>
    <property type="match status" value="1"/>
</dbReference>
<dbReference type="PANTHER" id="PTHR21248:SF12">
    <property type="entry name" value="CARDIOLIPIN SYNTHASE C"/>
    <property type="match status" value="1"/>
</dbReference>
<comment type="caution">
    <text evidence="2">The sequence shown here is derived from an EMBL/GenBank/DDBJ whole genome shotgun (WGS) entry which is preliminary data.</text>
</comment>
<keyword evidence="3" id="KW-1185">Reference proteome</keyword>
<accession>A0A7Z6ZT78</accession>